<evidence type="ECO:0000256" key="1">
    <source>
        <dbReference type="SAM" id="SignalP"/>
    </source>
</evidence>
<evidence type="ECO:0008006" key="4">
    <source>
        <dbReference type="Google" id="ProtNLM"/>
    </source>
</evidence>
<name>A0A965ZHF6_9SPHI</name>
<keyword evidence="1" id="KW-0732">Signal</keyword>
<reference evidence="2" key="2">
    <citation type="submission" date="2020-10" db="EMBL/GenBank/DDBJ databases">
        <title>Mucilaginibacter sp. nov., isolated from soil.</title>
        <authorList>
            <person name="Jeon C.O."/>
        </authorList>
    </citation>
    <scope>NUCLEOTIDE SEQUENCE</scope>
    <source>
        <strain evidence="2">R11</strain>
    </source>
</reference>
<dbReference type="Proteomes" id="UP000638732">
    <property type="component" value="Unassembled WGS sequence"/>
</dbReference>
<comment type="caution">
    <text evidence="2">The sequence shown here is derived from an EMBL/GenBank/DDBJ whole genome shotgun (WGS) entry which is preliminary data.</text>
</comment>
<organism evidence="2 3">
    <name type="scientific">Mucilaginibacter agri</name>
    <dbReference type="NCBI Taxonomy" id="2695265"/>
    <lineage>
        <taxon>Bacteria</taxon>
        <taxon>Pseudomonadati</taxon>
        <taxon>Bacteroidota</taxon>
        <taxon>Sphingobacteriia</taxon>
        <taxon>Sphingobacteriales</taxon>
        <taxon>Sphingobacteriaceae</taxon>
        <taxon>Mucilaginibacter</taxon>
    </lineage>
</organism>
<keyword evidence="3" id="KW-1185">Reference proteome</keyword>
<feature type="chain" id="PRO_5037445613" description="DUF4142 domain-containing protein" evidence="1">
    <location>
        <begin position="18"/>
        <end position="212"/>
    </location>
</feature>
<reference evidence="2" key="1">
    <citation type="submission" date="2020-01" db="EMBL/GenBank/DDBJ databases">
        <authorList>
            <person name="Seo Y.L."/>
        </authorList>
    </citation>
    <scope>NUCLEOTIDE SEQUENCE</scope>
    <source>
        <strain evidence="2">R11</strain>
    </source>
</reference>
<evidence type="ECO:0000313" key="2">
    <source>
        <dbReference type="EMBL" id="NCD70775.1"/>
    </source>
</evidence>
<accession>A0A965ZHF6</accession>
<proteinExistence type="predicted"/>
<gene>
    <name evidence="2" type="ORF">GSY63_15520</name>
</gene>
<feature type="signal peptide" evidence="1">
    <location>
        <begin position="1"/>
        <end position="17"/>
    </location>
</feature>
<dbReference type="AlphaFoldDB" id="A0A965ZHF6"/>
<evidence type="ECO:0000313" key="3">
    <source>
        <dbReference type="Proteomes" id="UP000638732"/>
    </source>
</evidence>
<sequence>MPLLIGTLLMVCSGAMAQTAAVTKIATVMTDSLGYLHLTDQQKTSALALNKTAATSLIATGKKAKADTSFRGKALAKEVVGIMKQRNAGLKPLLTPDQQKLFQEHRMAQIVDLQTKVMTAQLSLTDAQVPQVYAINQKATAEMMSDMGKMKQANRKMAKMKAGKALKSDSKDKSEALKKVLTPDQYAIYEKHQEEMKAAIKEKMQEKKAQKG</sequence>
<dbReference type="EMBL" id="WWEO01000043">
    <property type="protein sequence ID" value="NCD70775.1"/>
    <property type="molecule type" value="Genomic_DNA"/>
</dbReference>
<protein>
    <recommendedName>
        <fullName evidence="4">DUF4142 domain-containing protein</fullName>
    </recommendedName>
</protein>
<dbReference type="RefSeq" id="WP_166586727.1">
    <property type="nucleotide sequence ID" value="NZ_WWEO01000043.1"/>
</dbReference>